<keyword evidence="9" id="KW-1185">Reference proteome</keyword>
<sequence length="398" mass="43503">MSIYIIRPKTNIVGQSLNLIAKKFTPENRQKQMEEITTVYKDSPIYQEMIQWTEEIQGKETIKVIKNPSEPGVTGAAIIKMSEEEATQTRHEFPEFYVLKDQSIELIHPHKVTASYKKEEQLIQDDLWHLQAINSQQQLNASGKGVTVAVLDTGIDSSHPALRGKVAQAYEFKIEHGQAIELANSLDTEGHGTHVAGLICGHKIGVAPEATVINGLMIPKGRGKLSNFIVALDWVANQAAIQIVNVSAGLYGYFSGMDTVIEDLLAVGVLPVCAVGNKGRIITCSPGNYCSVVSVGATNKDNKVASFSSSGKIEVNYHQYTVPHIVAPGEQVYSCVVQGGYEAWNGTSMATPIVSGVAALILERYPDITVTDLREELINRCKDLGQPRERQGYGLIQI</sequence>
<evidence type="ECO:0000256" key="3">
    <source>
        <dbReference type="ARBA" id="ARBA00022801"/>
    </source>
</evidence>
<dbReference type="STRING" id="65393.PCC7424_5326"/>
<dbReference type="GO" id="GO:0006508">
    <property type="term" value="P:proteolysis"/>
    <property type="evidence" value="ECO:0007669"/>
    <property type="project" value="UniProtKB-KW"/>
</dbReference>
<dbReference type="HOGENOM" id="CLU_692079_0_0_3"/>
<dbReference type="Proteomes" id="UP000002384">
    <property type="component" value="Chromosome"/>
</dbReference>
<dbReference type="AlphaFoldDB" id="B7KJJ6"/>
<keyword evidence="3 5" id="KW-0378">Hydrolase</keyword>
<dbReference type="InterPro" id="IPR022398">
    <property type="entry name" value="Peptidase_S8_His-AS"/>
</dbReference>
<organism evidence="8 9">
    <name type="scientific">Gloeothece citriformis (strain PCC 7424)</name>
    <name type="common">Cyanothece sp. (strain PCC 7424)</name>
    <dbReference type="NCBI Taxonomy" id="65393"/>
    <lineage>
        <taxon>Bacteria</taxon>
        <taxon>Bacillati</taxon>
        <taxon>Cyanobacteriota</taxon>
        <taxon>Cyanophyceae</taxon>
        <taxon>Oscillatoriophycideae</taxon>
        <taxon>Chroococcales</taxon>
        <taxon>Aphanothecaceae</taxon>
        <taxon>Gloeothece</taxon>
        <taxon>Gloeothece citriformis</taxon>
    </lineage>
</organism>
<evidence type="ECO:0000256" key="6">
    <source>
        <dbReference type="RuleBase" id="RU003355"/>
    </source>
</evidence>
<gene>
    <name evidence="8" type="ordered locus">PCC7424_5326</name>
</gene>
<evidence type="ECO:0000313" key="9">
    <source>
        <dbReference type="Proteomes" id="UP000002384"/>
    </source>
</evidence>
<name>B7KJJ6_GLOC7</name>
<evidence type="ECO:0000259" key="7">
    <source>
        <dbReference type="Pfam" id="PF00082"/>
    </source>
</evidence>
<dbReference type="InterPro" id="IPR000209">
    <property type="entry name" value="Peptidase_S8/S53_dom"/>
</dbReference>
<dbReference type="PANTHER" id="PTHR43806:SF11">
    <property type="entry name" value="CEREVISIN-RELATED"/>
    <property type="match status" value="1"/>
</dbReference>
<evidence type="ECO:0000256" key="4">
    <source>
        <dbReference type="ARBA" id="ARBA00022825"/>
    </source>
</evidence>
<dbReference type="InterPro" id="IPR050131">
    <property type="entry name" value="Peptidase_S8_subtilisin-like"/>
</dbReference>
<dbReference type="OrthoDB" id="9798386at2"/>
<evidence type="ECO:0000256" key="2">
    <source>
        <dbReference type="ARBA" id="ARBA00022670"/>
    </source>
</evidence>
<dbReference type="RefSeq" id="WP_015957249.1">
    <property type="nucleotide sequence ID" value="NC_011729.1"/>
</dbReference>
<protein>
    <submittedName>
        <fullName evidence="8">Peptidase S8 and S53 subtilisin kexin sedolisin</fullName>
    </submittedName>
</protein>
<dbReference type="KEGG" id="cyc:PCC7424_5326"/>
<dbReference type="EMBL" id="CP001291">
    <property type="protein sequence ID" value="ACK73673.1"/>
    <property type="molecule type" value="Genomic_DNA"/>
</dbReference>
<proteinExistence type="inferred from homology"/>
<keyword evidence="4 5" id="KW-0720">Serine protease</keyword>
<dbReference type="PANTHER" id="PTHR43806">
    <property type="entry name" value="PEPTIDASE S8"/>
    <property type="match status" value="1"/>
</dbReference>
<dbReference type="InterPro" id="IPR015500">
    <property type="entry name" value="Peptidase_S8_subtilisin-rel"/>
</dbReference>
<dbReference type="PROSITE" id="PS51892">
    <property type="entry name" value="SUBTILASE"/>
    <property type="match status" value="1"/>
</dbReference>
<evidence type="ECO:0000256" key="1">
    <source>
        <dbReference type="ARBA" id="ARBA00011073"/>
    </source>
</evidence>
<dbReference type="InterPro" id="IPR023827">
    <property type="entry name" value="Peptidase_S8_Asp-AS"/>
</dbReference>
<dbReference type="SUPFAM" id="SSF52743">
    <property type="entry name" value="Subtilisin-like"/>
    <property type="match status" value="1"/>
</dbReference>
<dbReference type="Pfam" id="PF00082">
    <property type="entry name" value="Peptidase_S8"/>
    <property type="match status" value="1"/>
</dbReference>
<feature type="domain" description="Peptidase S8/S53" evidence="7">
    <location>
        <begin position="143"/>
        <end position="394"/>
    </location>
</feature>
<dbReference type="PROSITE" id="PS00138">
    <property type="entry name" value="SUBTILASE_SER"/>
    <property type="match status" value="1"/>
</dbReference>
<dbReference type="PROSITE" id="PS00137">
    <property type="entry name" value="SUBTILASE_HIS"/>
    <property type="match status" value="1"/>
</dbReference>
<evidence type="ECO:0000313" key="8">
    <source>
        <dbReference type="EMBL" id="ACK73673.1"/>
    </source>
</evidence>
<feature type="active site" description="Charge relay system" evidence="5">
    <location>
        <position position="191"/>
    </location>
</feature>
<dbReference type="GO" id="GO:0004252">
    <property type="term" value="F:serine-type endopeptidase activity"/>
    <property type="evidence" value="ECO:0007669"/>
    <property type="project" value="UniProtKB-UniRule"/>
</dbReference>
<evidence type="ECO:0000256" key="5">
    <source>
        <dbReference type="PROSITE-ProRule" id="PRU01240"/>
    </source>
</evidence>
<keyword evidence="2 5" id="KW-0645">Protease</keyword>
<feature type="active site" description="Charge relay system" evidence="5">
    <location>
        <position position="152"/>
    </location>
</feature>
<dbReference type="InterPro" id="IPR036852">
    <property type="entry name" value="Peptidase_S8/S53_dom_sf"/>
</dbReference>
<dbReference type="InterPro" id="IPR023828">
    <property type="entry name" value="Peptidase_S8_Ser-AS"/>
</dbReference>
<dbReference type="PRINTS" id="PR00723">
    <property type="entry name" value="SUBTILISIN"/>
</dbReference>
<reference evidence="9" key="1">
    <citation type="journal article" date="2011" name="MBio">
        <title>Novel metabolic attributes of the genus Cyanothece, comprising a group of unicellular nitrogen-fixing Cyanobacteria.</title>
        <authorList>
            <person name="Bandyopadhyay A."/>
            <person name="Elvitigala T."/>
            <person name="Welsh E."/>
            <person name="Stockel J."/>
            <person name="Liberton M."/>
            <person name="Min H."/>
            <person name="Sherman L.A."/>
            <person name="Pakrasi H.B."/>
        </authorList>
    </citation>
    <scope>NUCLEOTIDE SEQUENCE [LARGE SCALE GENOMIC DNA]</scope>
    <source>
        <strain evidence="9">PCC 7424</strain>
    </source>
</reference>
<dbReference type="Gene3D" id="3.40.50.200">
    <property type="entry name" value="Peptidase S8/S53 domain"/>
    <property type="match status" value="1"/>
</dbReference>
<dbReference type="eggNOG" id="COG1404">
    <property type="taxonomic scope" value="Bacteria"/>
</dbReference>
<comment type="similarity">
    <text evidence="1 5 6">Belongs to the peptidase S8 family.</text>
</comment>
<dbReference type="PROSITE" id="PS00136">
    <property type="entry name" value="SUBTILASE_ASP"/>
    <property type="match status" value="1"/>
</dbReference>
<feature type="active site" description="Charge relay system" evidence="5">
    <location>
        <position position="348"/>
    </location>
</feature>
<accession>B7KJJ6</accession>